<dbReference type="PRINTS" id="PR00469">
    <property type="entry name" value="PNDRDTASEII"/>
</dbReference>
<dbReference type="InterPro" id="IPR023753">
    <property type="entry name" value="FAD/NAD-binding_dom"/>
</dbReference>
<dbReference type="Pfam" id="PF13510">
    <property type="entry name" value="Fer2_4"/>
    <property type="match status" value="1"/>
</dbReference>
<dbReference type="InterPro" id="IPR017900">
    <property type="entry name" value="4Fe4S_Fe_S_CS"/>
</dbReference>
<dbReference type="Gene3D" id="1.10.1060.10">
    <property type="entry name" value="Alpha-helical ferredoxin"/>
    <property type="match status" value="1"/>
</dbReference>
<evidence type="ECO:0000256" key="6">
    <source>
        <dbReference type="ARBA" id="ARBA00023014"/>
    </source>
</evidence>
<dbReference type="KEGG" id="ddz:DSYM_16320"/>
<dbReference type="PROSITE" id="PS51085">
    <property type="entry name" value="2FE2S_FER_2"/>
    <property type="match status" value="1"/>
</dbReference>
<sequence length="846" mass="91043">MGSSLQSVVWWKKPAQGAAPSGSLVKLSIDGKPVEAPAGASLLSAATAAGIYIPSLCAHPDLPPSCQRGAGDSGCNLCVVEIAGTAGMRTSCAVAVEDGMAVTTKSPAIDKLRQERIAKILGNHPHNCLTCPQREGCSRTTCSFGNPVEQRCCSIFHTCELRKVSDYIGIPATTPNYKHIQLPVIKDEPFYDRDYNLCIDCRRCLVACNEVRGVGCLEVKETEGRKWVGTIAPTLIESGCKFCSACVTVCPTGALMDRTLDVARKEESQVPCKHTCPAGIDVPRYVQLVGLGKYSEAVAVVREKLPFPGILGRACFSPCESACRRKHLDEPVSIRSLKRIAADNDTGLWRQYSKQLPPTGKKAAIIGAGPAGLTAAYYLAKKGHSVTVFDALPAAGGMARYGIPSYRVPLEVIDKEVAEVTALGVEIRYNSRIEKIDDLFAQGYEAAFIGIGAQGGDQLGLPGDNLPNVIDSPTFLRAATLGLIGTPGTDIVIGKKVAVIGGGNVATDNARSSRRFGAAVDMVYRRTREEMPAREDEIQGCLDEGVNLRFLLAPKKIELNESGSSRLKITYAKMELGEPDASGRRRPVEVAGSEFTEDVDLVIAAIGQHPKTYEGFGVQTDDKGRITVRADSMLTSKPGVYAGGDCVLGPSTLIESVAQGRIAAAAIDKQLGGDGDIEETLLPDWDTDPHIGRDEGFNQVRRFHPIFIDPAKRDNWDEVELGFDAQSAQAEALRCLKCNLAANIEDMVLPPESWLELNEASVAGVTTESGVYQLLDADKKVLAIKGVENLREGLQGMIGKSDEAKYFVFEEAPFFSQRENQLVQAYMEQYGSMPKGVGADEMDDLF</sequence>
<keyword evidence="6" id="KW-0411">Iron-sulfur</keyword>
<keyword evidence="5" id="KW-0408">Iron</keyword>
<dbReference type="Pfam" id="PF07992">
    <property type="entry name" value="Pyr_redox_2"/>
    <property type="match status" value="1"/>
</dbReference>
<organism evidence="10 11">
    <name type="scientific">Candidatus Desulfobacillus denitrificans</name>
    <dbReference type="NCBI Taxonomy" id="2608985"/>
    <lineage>
        <taxon>Bacteria</taxon>
        <taxon>Pseudomonadati</taxon>
        <taxon>Pseudomonadota</taxon>
        <taxon>Betaproteobacteria</taxon>
        <taxon>Candidatus Desulfobacillus</taxon>
    </lineage>
</organism>
<dbReference type="PROSITE" id="PS00198">
    <property type="entry name" value="4FE4S_FER_1"/>
    <property type="match status" value="1"/>
</dbReference>
<feature type="domain" description="2Fe-2S ferredoxin-type" evidence="7">
    <location>
        <begin position="23"/>
        <end position="108"/>
    </location>
</feature>
<dbReference type="PANTHER" id="PTHR42783:SF3">
    <property type="entry name" value="GLUTAMATE SYNTHASE [NADPH] SMALL CHAIN-RELATED"/>
    <property type="match status" value="1"/>
</dbReference>
<dbReference type="PROSITE" id="PS51379">
    <property type="entry name" value="4FE4S_FER_2"/>
    <property type="match status" value="1"/>
</dbReference>
<feature type="domain" description="4Fe-4S ferredoxin-type" evidence="8">
    <location>
        <begin position="231"/>
        <end position="261"/>
    </location>
</feature>
<evidence type="ECO:0000256" key="1">
    <source>
        <dbReference type="ARBA" id="ARBA00005404"/>
    </source>
</evidence>
<dbReference type="InterPro" id="IPR036010">
    <property type="entry name" value="2Fe-2S_ferredoxin-like_sf"/>
</dbReference>
<evidence type="ECO:0000313" key="10">
    <source>
        <dbReference type="EMBL" id="BBO20933.1"/>
    </source>
</evidence>
<keyword evidence="2" id="KW-0004">4Fe-4S</keyword>
<dbReference type="SUPFAM" id="SSF54862">
    <property type="entry name" value="4Fe-4S ferredoxins"/>
    <property type="match status" value="1"/>
</dbReference>
<dbReference type="InterPro" id="IPR001041">
    <property type="entry name" value="2Fe-2S_ferredoxin-type"/>
</dbReference>
<dbReference type="GO" id="GO:0016491">
    <property type="term" value="F:oxidoreductase activity"/>
    <property type="evidence" value="ECO:0007669"/>
    <property type="project" value="InterPro"/>
</dbReference>
<keyword evidence="3" id="KW-0479">Metal-binding</keyword>
<dbReference type="Proteomes" id="UP000662914">
    <property type="component" value="Chromosome"/>
</dbReference>
<comment type="similarity">
    <text evidence="1">Belongs to the complex I 75 kDa subunit family.</text>
</comment>
<dbReference type="AlphaFoldDB" id="A0A809QZV7"/>
<dbReference type="SUPFAM" id="SSF54292">
    <property type="entry name" value="2Fe-2S ferredoxin-like"/>
    <property type="match status" value="1"/>
</dbReference>
<reference evidence="10" key="1">
    <citation type="journal article" name="DNA Res.">
        <title>The physiological potential of anammox bacteria as revealed by their core genome structure.</title>
        <authorList>
            <person name="Okubo T."/>
            <person name="Toyoda A."/>
            <person name="Fukuhara K."/>
            <person name="Uchiyama I."/>
            <person name="Harigaya Y."/>
            <person name="Kuroiwa M."/>
            <person name="Suzuki T."/>
            <person name="Murakami Y."/>
            <person name="Suwa Y."/>
            <person name="Takami H."/>
        </authorList>
    </citation>
    <scope>NUCLEOTIDE SEQUENCE</scope>
    <source>
        <strain evidence="10">317325-3</strain>
    </source>
</reference>
<evidence type="ECO:0000256" key="5">
    <source>
        <dbReference type="ARBA" id="ARBA00023004"/>
    </source>
</evidence>
<evidence type="ECO:0000256" key="3">
    <source>
        <dbReference type="ARBA" id="ARBA00022723"/>
    </source>
</evidence>
<dbReference type="SUPFAM" id="SSF46548">
    <property type="entry name" value="alpha-helical ferredoxin"/>
    <property type="match status" value="1"/>
</dbReference>
<dbReference type="GO" id="GO:0051539">
    <property type="term" value="F:4 iron, 4 sulfur cluster binding"/>
    <property type="evidence" value="ECO:0007669"/>
    <property type="project" value="UniProtKB-KW"/>
</dbReference>
<keyword evidence="4" id="KW-0677">Repeat</keyword>
<dbReference type="EMBL" id="AP021857">
    <property type="protein sequence ID" value="BBO20933.1"/>
    <property type="molecule type" value="Genomic_DNA"/>
</dbReference>
<dbReference type="Gene3D" id="3.30.70.20">
    <property type="match status" value="1"/>
</dbReference>
<dbReference type="SUPFAM" id="SSF51971">
    <property type="entry name" value="Nucleotide-binding domain"/>
    <property type="match status" value="2"/>
</dbReference>
<proteinExistence type="inferred from homology"/>
<evidence type="ECO:0000259" key="7">
    <source>
        <dbReference type="PROSITE" id="PS51085"/>
    </source>
</evidence>
<dbReference type="InterPro" id="IPR036188">
    <property type="entry name" value="FAD/NAD-bd_sf"/>
</dbReference>
<gene>
    <name evidence="10" type="ORF">DSYM_16320</name>
</gene>
<dbReference type="InterPro" id="IPR019574">
    <property type="entry name" value="NADH_UbQ_OxRdtase_Gsu_4Fe4S-bd"/>
</dbReference>
<accession>A0A809QZV7</accession>
<dbReference type="InterPro" id="IPR028261">
    <property type="entry name" value="DPD_II"/>
</dbReference>
<dbReference type="Pfam" id="PF14691">
    <property type="entry name" value="Fer4_20"/>
    <property type="match status" value="1"/>
</dbReference>
<protein>
    <submittedName>
        <fullName evidence="10">FAD-dependent oxidoreductase</fullName>
    </submittedName>
</protein>
<evidence type="ECO:0000256" key="4">
    <source>
        <dbReference type="ARBA" id="ARBA00022737"/>
    </source>
</evidence>
<dbReference type="InterPro" id="IPR009051">
    <property type="entry name" value="Helical_ferredxn"/>
</dbReference>
<dbReference type="Gene3D" id="3.10.20.740">
    <property type="match status" value="1"/>
</dbReference>
<dbReference type="PROSITE" id="PS51839">
    <property type="entry name" value="4FE4S_HC3"/>
    <property type="match status" value="1"/>
</dbReference>
<dbReference type="PANTHER" id="PTHR42783">
    <property type="entry name" value="GLUTAMATE SYNTHASE [NADPH] SMALL CHAIN"/>
    <property type="match status" value="1"/>
</dbReference>
<dbReference type="Gene3D" id="3.50.50.60">
    <property type="entry name" value="FAD/NAD(P)-binding domain"/>
    <property type="match status" value="2"/>
</dbReference>
<dbReference type="InterPro" id="IPR017896">
    <property type="entry name" value="4Fe4S_Fe-S-bd"/>
</dbReference>
<dbReference type="Pfam" id="PF12838">
    <property type="entry name" value="Fer4_7"/>
    <property type="match status" value="1"/>
</dbReference>
<name>A0A809QZV7_9PROT</name>
<dbReference type="FunFam" id="3.30.70.20:FF:000035">
    <property type="entry name" value="Iron hydrogenase 1"/>
    <property type="match status" value="1"/>
</dbReference>
<evidence type="ECO:0000313" key="11">
    <source>
        <dbReference type="Proteomes" id="UP000662914"/>
    </source>
</evidence>
<dbReference type="PRINTS" id="PR00368">
    <property type="entry name" value="FADPNR"/>
</dbReference>
<dbReference type="GO" id="GO:0046872">
    <property type="term" value="F:metal ion binding"/>
    <property type="evidence" value="ECO:0007669"/>
    <property type="project" value="UniProtKB-KW"/>
</dbReference>
<evidence type="ECO:0000256" key="2">
    <source>
        <dbReference type="ARBA" id="ARBA00022485"/>
    </source>
</evidence>
<feature type="domain" description="4Fe-4S His(Cys)3-ligated-type" evidence="9">
    <location>
        <begin position="108"/>
        <end position="169"/>
    </location>
</feature>
<evidence type="ECO:0000259" key="8">
    <source>
        <dbReference type="PROSITE" id="PS51379"/>
    </source>
</evidence>
<evidence type="ECO:0000259" key="9">
    <source>
        <dbReference type="PROSITE" id="PS51839"/>
    </source>
</evidence>